<dbReference type="SUPFAM" id="SSF53448">
    <property type="entry name" value="Nucleotide-diphospho-sugar transferases"/>
    <property type="match status" value="1"/>
</dbReference>
<dbReference type="OrthoDB" id="9801954at2"/>
<dbReference type="InterPro" id="IPR001173">
    <property type="entry name" value="Glyco_trans_2-like"/>
</dbReference>
<dbReference type="PANTHER" id="PTHR43179">
    <property type="entry name" value="RHAMNOSYLTRANSFERASE WBBL"/>
    <property type="match status" value="1"/>
</dbReference>
<dbReference type="PANTHER" id="PTHR43179:SF7">
    <property type="entry name" value="RHAMNOSYLTRANSFERASE WBBL"/>
    <property type="match status" value="1"/>
</dbReference>
<dbReference type="Proteomes" id="UP000242181">
    <property type="component" value="Unassembled WGS sequence"/>
</dbReference>
<dbReference type="Gene3D" id="3.90.550.10">
    <property type="entry name" value="Spore Coat Polysaccharide Biosynthesis Protein SpsA, Chain A"/>
    <property type="match status" value="1"/>
</dbReference>
<dbReference type="GO" id="GO:0016740">
    <property type="term" value="F:transferase activity"/>
    <property type="evidence" value="ECO:0007669"/>
    <property type="project" value="UniProtKB-KW"/>
</dbReference>
<sequence length="692" mass="78795">MSISSFNYQYQHQAQLDLTLAARWMLVSAQLNHQQQNLECLLVVDFKDGSRSSYPLPVTFKGRLYEVFYLDKPAERLLVEFRSQGEISFTSPLSITRIGFLSAWYIMQRRLSHTPKRQKLALGIGKLNQLFNTFKAYRLSANTRYYMPSPGYEEWIRLNENFSNSVKQRLVRFFAEKAGSLPSLDIIIDARHNTNLQEINSTLASISHQLTVVPKVFLLANDKDVDNLQQSLDPNILVTGISRLGSLLEQGENAWFYLLQPGITLSPWALAWISASIWHNKVKFIYSDHDQLVSGKRVKPCFKPDWSPTFAKSSGYIGPAFAIQSELFLRTLSEDGFQTAYQLMLDATSHIKDEQVYHITAILYHSSTAESSAAPQQELLNAHLKKKGVAAAVSKDGDFLRVQYRLPFPRPLVSILVPTRDALRYLKTSIDSVLEKTSWPSYEIIILDNQSSDPATLAYMKNVEANPKVRVLRYDHPFNFSSINNFGARHARGDIICLLNNDTEIISPDWLEEMVSRLLQPKVGVVGARLYFSDGRVQHAGDVLGPGGCATHLHGILDADDPGYMHRAVLPQDLSAVTAACFVTHRSLFEQLGGLDEKHLPVAFNDVDYCLRVREAGWRVIYTPYAELYHHESVSRGKDDSPEKMARAKREAEYMRSRWGHIIERDPFYNPNLNYSRADFTLGKIPRQQWPW</sequence>
<feature type="domain" description="Glycosyltransferase 2-like" evidence="1">
    <location>
        <begin position="414"/>
        <end position="592"/>
    </location>
</feature>
<protein>
    <submittedName>
        <fullName evidence="2">Glycosyl transferase family 2</fullName>
    </submittedName>
</protein>
<dbReference type="CDD" id="cd04186">
    <property type="entry name" value="GT_2_like_c"/>
    <property type="match status" value="1"/>
</dbReference>
<dbReference type="RefSeq" id="WP_106451821.1">
    <property type="nucleotide sequence ID" value="NZ_PXYH01000001.1"/>
</dbReference>
<keyword evidence="3" id="KW-1185">Reference proteome</keyword>
<accession>A0A2P7RDT0</accession>
<dbReference type="EMBL" id="PXYH01000001">
    <property type="protein sequence ID" value="PSJ48368.1"/>
    <property type="molecule type" value="Genomic_DNA"/>
</dbReference>
<dbReference type="Pfam" id="PF00535">
    <property type="entry name" value="Glycos_transf_2"/>
    <property type="match status" value="1"/>
</dbReference>
<dbReference type="AlphaFoldDB" id="A0A2P7RDT0"/>
<keyword evidence="2" id="KW-0808">Transferase</keyword>
<organism evidence="2 3">
    <name type="scientific">Zobellella taiwanensis</name>
    <dbReference type="NCBI Taxonomy" id="347535"/>
    <lineage>
        <taxon>Bacteria</taxon>
        <taxon>Pseudomonadati</taxon>
        <taxon>Pseudomonadota</taxon>
        <taxon>Gammaproteobacteria</taxon>
        <taxon>Aeromonadales</taxon>
        <taxon>Aeromonadaceae</taxon>
        <taxon>Zobellella</taxon>
    </lineage>
</organism>
<evidence type="ECO:0000313" key="2">
    <source>
        <dbReference type="EMBL" id="PSJ48368.1"/>
    </source>
</evidence>
<evidence type="ECO:0000259" key="1">
    <source>
        <dbReference type="Pfam" id="PF00535"/>
    </source>
</evidence>
<name>A0A2P7RDT0_9GAMM</name>
<comment type="caution">
    <text evidence="2">The sequence shown here is derived from an EMBL/GenBank/DDBJ whole genome shotgun (WGS) entry which is preliminary data.</text>
</comment>
<dbReference type="InterPro" id="IPR029044">
    <property type="entry name" value="Nucleotide-diphossugar_trans"/>
</dbReference>
<reference evidence="2 3" key="1">
    <citation type="submission" date="2018-03" db="EMBL/GenBank/DDBJ databases">
        <title>The draft genome of Zobellella taiwanensis JCM 13381.</title>
        <authorList>
            <person name="Liu L."/>
            <person name="Li L."/>
            <person name="Wang T."/>
            <person name="Zhang X."/>
            <person name="Liang L."/>
        </authorList>
    </citation>
    <scope>NUCLEOTIDE SEQUENCE [LARGE SCALE GENOMIC DNA]</scope>
    <source>
        <strain evidence="2 3">JCM 13381</strain>
    </source>
</reference>
<evidence type="ECO:0000313" key="3">
    <source>
        <dbReference type="Proteomes" id="UP000242181"/>
    </source>
</evidence>
<proteinExistence type="predicted"/>
<gene>
    <name evidence="2" type="ORF">C7I36_00670</name>
</gene>